<feature type="domain" description="Serine aminopeptidase S33" evidence="1">
    <location>
        <begin position="63"/>
        <end position="316"/>
    </location>
</feature>
<evidence type="ECO:0000259" key="1">
    <source>
        <dbReference type="Pfam" id="PF12146"/>
    </source>
</evidence>
<dbReference type="RefSeq" id="WP_008614467.1">
    <property type="nucleotide sequence ID" value="NZ_JH651379.1"/>
</dbReference>
<reference evidence="2 3" key="1">
    <citation type="submission" date="2012-02" db="EMBL/GenBank/DDBJ databases">
        <title>Improved High-Quality Draft genome of Joostella marina DSM 19592.</title>
        <authorList>
            <consortium name="US DOE Joint Genome Institute (JGI-PGF)"/>
            <person name="Lucas S."/>
            <person name="Copeland A."/>
            <person name="Lapidus A."/>
            <person name="Bruce D."/>
            <person name="Goodwin L."/>
            <person name="Pitluck S."/>
            <person name="Peters L."/>
            <person name="Chertkov O."/>
            <person name="Ovchinnikova G."/>
            <person name="Kyrpides N."/>
            <person name="Mavromatis K."/>
            <person name="Detter J.C."/>
            <person name="Han C."/>
            <person name="Land M."/>
            <person name="Hauser L."/>
            <person name="Markowitz V."/>
            <person name="Cheng J.-F."/>
            <person name="Hugenholtz P."/>
            <person name="Woyke T."/>
            <person name="Wu D."/>
            <person name="Tindall B."/>
            <person name="Brambilla E."/>
            <person name="Klenk H.-P."/>
            <person name="Eisen J.A."/>
        </authorList>
    </citation>
    <scope>NUCLEOTIDE SEQUENCE [LARGE SCALE GENOMIC DNA]</scope>
    <source>
        <strain evidence="2 3">DSM 19592</strain>
    </source>
</reference>
<name>I3C9I9_9FLAO</name>
<dbReference type="Proteomes" id="UP000004690">
    <property type="component" value="Unassembled WGS sequence"/>
</dbReference>
<accession>I3C9I9</accession>
<dbReference type="PANTHER" id="PTHR43265">
    <property type="entry name" value="ESTERASE ESTD"/>
    <property type="match status" value="1"/>
</dbReference>
<keyword evidence="3" id="KW-1185">Reference proteome</keyword>
<proteinExistence type="predicted"/>
<dbReference type="PANTHER" id="PTHR43265:SF1">
    <property type="entry name" value="ESTERASE ESTD"/>
    <property type="match status" value="1"/>
</dbReference>
<protein>
    <submittedName>
        <fullName evidence="2">Putative hydrolase or acyltransferase of alpha/beta superfamily</fullName>
    </submittedName>
</protein>
<dbReference type="EMBL" id="JH651379">
    <property type="protein sequence ID" value="EIJ40282.1"/>
    <property type="molecule type" value="Genomic_DNA"/>
</dbReference>
<dbReference type="InterPro" id="IPR053145">
    <property type="entry name" value="AB_hydrolase_Est10"/>
</dbReference>
<dbReference type="GO" id="GO:0052689">
    <property type="term" value="F:carboxylic ester hydrolase activity"/>
    <property type="evidence" value="ECO:0007669"/>
    <property type="project" value="TreeGrafter"/>
</dbReference>
<dbReference type="GO" id="GO:0016746">
    <property type="term" value="F:acyltransferase activity"/>
    <property type="evidence" value="ECO:0007669"/>
    <property type="project" value="UniProtKB-KW"/>
</dbReference>
<evidence type="ECO:0000313" key="3">
    <source>
        <dbReference type="Proteomes" id="UP000004690"/>
    </source>
</evidence>
<dbReference type="STRING" id="926559.JoomaDRAFT_3337"/>
<dbReference type="OrthoDB" id="9809549at2"/>
<dbReference type="InterPro" id="IPR029058">
    <property type="entry name" value="AB_hydrolase_fold"/>
</dbReference>
<dbReference type="SUPFAM" id="SSF53474">
    <property type="entry name" value="alpha/beta-Hydrolases"/>
    <property type="match status" value="1"/>
</dbReference>
<dbReference type="Gene3D" id="3.40.50.1820">
    <property type="entry name" value="alpha/beta hydrolase"/>
    <property type="match status" value="1"/>
</dbReference>
<gene>
    <name evidence="2" type="ORF">JoomaDRAFT_3337</name>
</gene>
<dbReference type="AlphaFoldDB" id="I3C9I9"/>
<keyword evidence="2" id="KW-0808">Transferase</keyword>
<sequence length="346" mass="39734">MKHVYLTIFLFFFLKGNSQEIFEYEKEISNKQNYSFKEITFKNKLENINLSGTLITPKNGCNKIVIIVPGSGLDTRHSHYKLAEELLENNIGVYRYDERGVGNSEGENSQINYGVSDITNDLISAIEAIRTNENIQIASLGLIGHSQGGMATAGALKNGANIDFLVQWSAPTQKHAEFLKYQIKTGVNNFDDELIYDDINRKIEIISVAQRVVEQNLQEDDLKLSKKITKEAKKHGHKRRNYKRFQFWTFPSRKDLLRQNYEDTYINTKTPILYIIGSKDIFIDPKANSELLKNFNNPLIEIDVIEGLNHFLTNEKMDPSALKMSSTYYKIDNEASSKIIQFIKEQ</sequence>
<dbReference type="Pfam" id="PF12146">
    <property type="entry name" value="Hydrolase_4"/>
    <property type="match status" value="1"/>
</dbReference>
<dbReference type="HOGENOM" id="CLU_808512_0_0_10"/>
<keyword evidence="2" id="KW-0378">Hydrolase</keyword>
<organism evidence="2 3">
    <name type="scientific">Galbibacter orientalis DSM 19592</name>
    <dbReference type="NCBI Taxonomy" id="926559"/>
    <lineage>
        <taxon>Bacteria</taxon>
        <taxon>Pseudomonadati</taxon>
        <taxon>Bacteroidota</taxon>
        <taxon>Flavobacteriia</taxon>
        <taxon>Flavobacteriales</taxon>
        <taxon>Flavobacteriaceae</taxon>
        <taxon>Galbibacter</taxon>
    </lineage>
</organism>
<dbReference type="eggNOG" id="COG1073">
    <property type="taxonomic scope" value="Bacteria"/>
</dbReference>
<dbReference type="InterPro" id="IPR022742">
    <property type="entry name" value="Hydrolase_4"/>
</dbReference>
<evidence type="ECO:0000313" key="2">
    <source>
        <dbReference type="EMBL" id="EIJ40282.1"/>
    </source>
</evidence>
<keyword evidence="2" id="KW-0012">Acyltransferase</keyword>